<dbReference type="PRINTS" id="PR00081">
    <property type="entry name" value="GDHRDH"/>
</dbReference>
<protein>
    <submittedName>
        <fullName evidence="2">SDR family oxidoreductase</fullName>
    </submittedName>
</protein>
<dbReference type="Pfam" id="PF13561">
    <property type="entry name" value="adh_short_C2"/>
    <property type="match status" value="1"/>
</dbReference>
<dbReference type="Gene3D" id="3.40.50.720">
    <property type="entry name" value="NAD(P)-binding Rossmann-like Domain"/>
    <property type="match status" value="1"/>
</dbReference>
<accession>A0ABQ6PHP2</accession>
<dbReference type="PRINTS" id="PR00080">
    <property type="entry name" value="SDRFAMILY"/>
</dbReference>
<evidence type="ECO:0000313" key="3">
    <source>
        <dbReference type="Proteomes" id="UP001628164"/>
    </source>
</evidence>
<reference evidence="2 3" key="1">
    <citation type="journal article" date="2024" name="Dis. Aquat. Organ.">
        <title>Francisella sciaenopsi sp. nov. isolated from diseased red drum Sciaenops ocellatus in Florida, USA.</title>
        <authorList>
            <person name="Kawahara M."/>
            <person name="Cody T.T."/>
            <person name="Yanong R.P.E."/>
            <person name="Henderson E."/>
            <person name="Yazdi Z."/>
            <person name="Soto E."/>
        </authorList>
    </citation>
    <scope>NUCLEOTIDE SEQUENCE [LARGE SCALE GENOMIC DNA]</scope>
    <source>
        <strain evidence="2 3">R22-20-7</strain>
    </source>
</reference>
<dbReference type="InterPro" id="IPR002347">
    <property type="entry name" value="SDR_fam"/>
</dbReference>
<dbReference type="PANTHER" id="PTHR42760">
    <property type="entry name" value="SHORT-CHAIN DEHYDROGENASES/REDUCTASES FAMILY MEMBER"/>
    <property type="match status" value="1"/>
</dbReference>
<keyword evidence="3" id="KW-1185">Reference proteome</keyword>
<comment type="caution">
    <text evidence="2">The sequence shown here is derived from an EMBL/GenBank/DDBJ whole genome shotgun (WGS) entry which is preliminary data.</text>
</comment>
<name>A0ABQ6PHP2_9GAMM</name>
<gene>
    <name evidence="2" type="ORF">fsci_19050</name>
</gene>
<comment type="similarity">
    <text evidence="1">Belongs to the short-chain dehydrogenases/reductases (SDR) family.</text>
</comment>
<dbReference type="InterPro" id="IPR036291">
    <property type="entry name" value="NAD(P)-bd_dom_sf"/>
</dbReference>
<dbReference type="Proteomes" id="UP001628164">
    <property type="component" value="Unassembled WGS sequence"/>
</dbReference>
<evidence type="ECO:0000256" key="1">
    <source>
        <dbReference type="ARBA" id="ARBA00006484"/>
    </source>
</evidence>
<dbReference type="SUPFAM" id="SSF51735">
    <property type="entry name" value="NAD(P)-binding Rossmann-fold domains"/>
    <property type="match status" value="1"/>
</dbReference>
<evidence type="ECO:0000313" key="2">
    <source>
        <dbReference type="EMBL" id="GMN90417.1"/>
    </source>
</evidence>
<dbReference type="PANTHER" id="PTHR42760:SF40">
    <property type="entry name" value="3-OXOACYL-[ACYL-CARRIER-PROTEIN] REDUCTASE, CHLOROPLASTIC"/>
    <property type="match status" value="1"/>
</dbReference>
<sequence length="258" mass="28738">MNNIYSIKDKVVVITGATGYLGSQMVEDLSFSGAKVILLSRDIAKLRDLCDRLQLGYEQAFEVDVSNEKNVKDIIFEIYNKFGKIDVLVNNAYFGIAKKFAENSQSDWQLNMQGTIVSTDIMTQAVSYYMKKTGGGRIINISSMYGMVVPNPEVYSTEDMINPLGYGVGKAGIIQYTKYAAMMLAKYNINVNTVSYGPFPNLSIVKDKEFINKLANKTFLKRIGVSKEVTSAIYFLSLDESSFITGQNIVVDGGWTSW</sequence>
<dbReference type="EMBL" id="BTHG01000010">
    <property type="protein sequence ID" value="GMN90417.1"/>
    <property type="molecule type" value="Genomic_DNA"/>
</dbReference>
<dbReference type="RefSeq" id="WP_407878102.1">
    <property type="nucleotide sequence ID" value="NZ_BTHG01000010.1"/>
</dbReference>
<organism evidence="2 3">
    <name type="scientific">Francisella sciaenopsi</name>
    <dbReference type="NCBI Taxonomy" id="3055034"/>
    <lineage>
        <taxon>Bacteria</taxon>
        <taxon>Pseudomonadati</taxon>
        <taxon>Pseudomonadota</taxon>
        <taxon>Gammaproteobacteria</taxon>
        <taxon>Thiotrichales</taxon>
        <taxon>Francisellaceae</taxon>
        <taxon>Francisella</taxon>
    </lineage>
</organism>
<proteinExistence type="inferred from homology"/>